<proteinExistence type="predicted"/>
<dbReference type="EMBL" id="LR797230">
    <property type="protein sequence ID" value="CAB4195038.1"/>
    <property type="molecule type" value="Genomic_DNA"/>
</dbReference>
<sequence length="22" mass="2262">MPAIITVASLRTVLGVSVALYS</sequence>
<organism evidence="1">
    <name type="scientific">uncultured Caudovirales phage</name>
    <dbReference type="NCBI Taxonomy" id="2100421"/>
    <lineage>
        <taxon>Viruses</taxon>
        <taxon>Duplodnaviria</taxon>
        <taxon>Heunggongvirae</taxon>
        <taxon>Uroviricota</taxon>
        <taxon>Caudoviricetes</taxon>
        <taxon>Peduoviridae</taxon>
        <taxon>Maltschvirus</taxon>
        <taxon>Maltschvirus maltsch</taxon>
    </lineage>
</organism>
<accession>A0A6J5RN07</accession>
<protein>
    <submittedName>
        <fullName evidence="1">Uncharacterized protein</fullName>
    </submittedName>
</protein>
<feature type="non-terminal residue" evidence="1">
    <location>
        <position position="22"/>
    </location>
</feature>
<reference evidence="1" key="1">
    <citation type="submission" date="2020-05" db="EMBL/GenBank/DDBJ databases">
        <authorList>
            <person name="Chiriac C."/>
            <person name="Salcher M."/>
            <person name="Ghai R."/>
            <person name="Kavagutti S V."/>
        </authorList>
    </citation>
    <scope>NUCLEOTIDE SEQUENCE</scope>
</reference>
<evidence type="ECO:0000313" key="1">
    <source>
        <dbReference type="EMBL" id="CAB4195038.1"/>
    </source>
</evidence>
<gene>
    <name evidence="1" type="ORF">UFOVP1272_22</name>
</gene>
<name>A0A6J5RN07_9CAUD</name>